<dbReference type="PROSITE" id="PS50126">
    <property type="entry name" value="S1"/>
    <property type="match status" value="1"/>
</dbReference>
<feature type="region of interest" description="Disordered" evidence="9">
    <location>
        <begin position="732"/>
        <end position="993"/>
    </location>
</feature>
<dbReference type="HAMAP" id="MF_01895">
    <property type="entry name" value="RNase_R"/>
    <property type="match status" value="1"/>
</dbReference>
<evidence type="ECO:0000256" key="4">
    <source>
        <dbReference type="ARBA" id="ARBA00022722"/>
    </source>
</evidence>
<dbReference type="Proteomes" id="UP000216943">
    <property type="component" value="Unassembled WGS sequence"/>
</dbReference>
<dbReference type="GO" id="GO:0008859">
    <property type="term" value="F:exoribonuclease II activity"/>
    <property type="evidence" value="ECO:0007669"/>
    <property type="project" value="UniProtKB-UniRule"/>
</dbReference>
<dbReference type="InterPro" id="IPR003029">
    <property type="entry name" value="S1_domain"/>
</dbReference>
<evidence type="ECO:0000256" key="9">
    <source>
        <dbReference type="SAM" id="MobiDB-lite"/>
    </source>
</evidence>
<dbReference type="InterPro" id="IPR001900">
    <property type="entry name" value="RNase_II/R"/>
</dbReference>
<dbReference type="Pfam" id="PF08206">
    <property type="entry name" value="OB_RNB"/>
    <property type="match status" value="1"/>
</dbReference>
<sequence length="993" mass="116090">MKQESNTLRNQILDFLINNSPKAFTFLEIVKSLRTLVSENHAVSDTLASLVEERQIIRTFEDKFVYLEVIKVVQGTFKLSQRSFGFVDVSENESYFVARENFNNALDDYFVEANIYRDTKDENKTFAIITKNIEEKETYLIGTIEEFNNIKFFSPYNFQYRPYRIFWDRRYVDAIADIVHGDIVKALVTSVNRDRLELKFIKKISQADLVLSPVDIILEKYQVDTAWPANVITESEKIEKEINPDEIKNRKDLREQLIVTIDGNDTKDFDDAIIVTREDNLFKLGVHIADVSHYVKEDSAIDLEALKRGTSIYLPHAVIPMLPESLSNGICSLNPNVDRFTMSAEIWVDKNGEVVKSEIFESVINSKHRLTYEKVNEYYKAKAENTLEEFKSQTPSFNDELMVMLDDALELSEVLKAKKLRDGFIELEIEEAKVILDHEGYTKEIKVNKRGLSEVLIENFMVLANEVVATEFEKRKLPGIFRIHEAPDFDSLQNLGATLKILGIDVAVPQSVDPRQLAKVIESIKEKSHFDNFLKLMVLRTMQKAIYSDVNRGHFGLASKAYSHFTSPIRRYPDLILHRMIRRMILTDKNKENVEHFHQILSSVAKQSSEQEQNGVTIERAVNDIKKAEFYKRNIGVTLKAQIVSILNFGLFVEFEDTVSAMIHISNLMGDEYKVNENKLQISGHHNSLKVGDTVEVIVVKVDDKLGKVDAVLAKDYDAYLEKERLFKEKRTNDRSKGGVNQKFLDRKKIDNQQRDERIRRETYSERPRFNSDSRRPYSNNYANDNRRFERNERSERPIRNNYSNDHYGQQTRSFNPDYRPRTNDSYQPRESRNNYSTPRDGGYRNNNYVDKPKSFNREPNQYNSYRNNDDRPRSNYGRSDQDWPRTYEKREPYAPRATYNNNVNAPRPSFNRTNTFDKAPARDNYSRTSSFDNGFNNEYKPRFSDNSYQNRKTYGDKNKYADNRFKREEKGREEAKPYKKRSSSFWSDKDND</sequence>
<comment type="subcellular location">
    <subcellularLocation>
        <location evidence="2 8">Cytoplasm</location>
    </subcellularLocation>
</comment>
<dbReference type="NCBIfam" id="TIGR02063">
    <property type="entry name" value="RNase_R"/>
    <property type="match status" value="1"/>
</dbReference>
<dbReference type="SMART" id="SM00955">
    <property type="entry name" value="RNB"/>
    <property type="match status" value="1"/>
</dbReference>
<feature type="domain" description="S1 motif" evidence="10">
    <location>
        <begin position="636"/>
        <end position="716"/>
    </location>
</feature>
<comment type="caution">
    <text evidence="11">The sequence shown here is derived from an EMBL/GenBank/DDBJ whole genome shotgun (WGS) entry which is preliminary data.</text>
</comment>
<proteinExistence type="inferred from homology"/>
<dbReference type="PROSITE" id="PS01175">
    <property type="entry name" value="RIBONUCLEASE_II"/>
    <property type="match status" value="1"/>
</dbReference>
<evidence type="ECO:0000256" key="3">
    <source>
        <dbReference type="ARBA" id="ARBA00022490"/>
    </source>
</evidence>
<dbReference type="PANTHER" id="PTHR23355:SF9">
    <property type="entry name" value="DIS3-LIKE EXONUCLEASE 2"/>
    <property type="match status" value="1"/>
</dbReference>
<accession>A0A269TIQ0</accession>
<evidence type="ECO:0000256" key="1">
    <source>
        <dbReference type="ARBA" id="ARBA00001849"/>
    </source>
</evidence>
<organism evidence="11 12">
    <name type="scientific">Mycoplasmopsis agassizii</name>
    <dbReference type="NCBI Taxonomy" id="33922"/>
    <lineage>
        <taxon>Bacteria</taxon>
        <taxon>Bacillati</taxon>
        <taxon>Mycoplasmatota</taxon>
        <taxon>Mycoplasmoidales</taxon>
        <taxon>Metamycoplasmataceae</taxon>
        <taxon>Mycoplasmopsis</taxon>
    </lineage>
</organism>
<dbReference type="Gene3D" id="2.40.50.140">
    <property type="entry name" value="Nucleic acid-binding proteins"/>
    <property type="match status" value="2"/>
</dbReference>
<gene>
    <name evidence="8 11" type="primary">rnr</name>
    <name evidence="11" type="ORF">CJJ23_02300</name>
</gene>
<evidence type="ECO:0000256" key="5">
    <source>
        <dbReference type="ARBA" id="ARBA00022801"/>
    </source>
</evidence>
<evidence type="ECO:0000256" key="2">
    <source>
        <dbReference type="ARBA" id="ARBA00004496"/>
    </source>
</evidence>
<dbReference type="InterPro" id="IPR004476">
    <property type="entry name" value="RNase_II/RNase_R"/>
</dbReference>
<keyword evidence="6 8" id="KW-0269">Exonuclease</keyword>
<protein>
    <recommendedName>
        <fullName evidence="8">Ribonuclease R</fullName>
        <shortName evidence="8">RNase R</shortName>
        <ecNumber evidence="8">3.1.13.1</ecNumber>
    </recommendedName>
</protein>
<keyword evidence="7 8" id="KW-0694">RNA-binding</keyword>
<feature type="compositionally biased region" description="Polar residues" evidence="9">
    <location>
        <begin position="801"/>
        <end position="815"/>
    </location>
</feature>
<feature type="compositionally biased region" description="Polar residues" evidence="9">
    <location>
        <begin position="899"/>
        <end position="917"/>
    </location>
</feature>
<dbReference type="InterPro" id="IPR012340">
    <property type="entry name" value="NA-bd_OB-fold"/>
</dbReference>
<dbReference type="InterPro" id="IPR050180">
    <property type="entry name" value="RNR_Ribonuclease"/>
</dbReference>
<dbReference type="GO" id="GO:0005829">
    <property type="term" value="C:cytosol"/>
    <property type="evidence" value="ECO:0007669"/>
    <property type="project" value="TreeGrafter"/>
</dbReference>
<comment type="catalytic activity">
    <reaction evidence="1 8">
        <text>Exonucleolytic cleavage in the 3'- to 5'-direction to yield nucleoside 5'-phosphates.</text>
        <dbReference type="EC" id="3.1.13.1"/>
    </reaction>
</comment>
<dbReference type="GO" id="GO:0003723">
    <property type="term" value="F:RNA binding"/>
    <property type="evidence" value="ECO:0007669"/>
    <property type="project" value="UniProtKB-UniRule"/>
</dbReference>
<dbReference type="InterPro" id="IPR011805">
    <property type="entry name" value="RNase_R"/>
</dbReference>
<dbReference type="InterPro" id="IPR013223">
    <property type="entry name" value="RNase_B_OB_dom"/>
</dbReference>
<dbReference type="EMBL" id="NQNY01000006">
    <property type="protein sequence ID" value="PAK21349.1"/>
    <property type="molecule type" value="Genomic_DNA"/>
</dbReference>
<dbReference type="EC" id="3.1.13.1" evidence="8"/>
<comment type="function">
    <text evidence="8">3'-5' exoribonuclease that releases 5'-nucleoside monophosphates and is involved in maturation of structured RNAs.</text>
</comment>
<dbReference type="InterPro" id="IPR022966">
    <property type="entry name" value="RNase_II/R_CS"/>
</dbReference>
<feature type="compositionally biased region" description="Basic and acidic residues" evidence="9">
    <location>
        <begin position="819"/>
        <end position="833"/>
    </location>
</feature>
<evidence type="ECO:0000313" key="12">
    <source>
        <dbReference type="Proteomes" id="UP000216943"/>
    </source>
</evidence>
<dbReference type="RefSeq" id="WP_095334763.1">
    <property type="nucleotide sequence ID" value="NZ_NQNY01000006.1"/>
</dbReference>
<feature type="compositionally biased region" description="Basic and acidic residues" evidence="9">
    <location>
        <begin position="785"/>
        <end position="799"/>
    </location>
</feature>
<reference evidence="12" key="1">
    <citation type="submission" date="2017-08" db="EMBL/GenBank/DDBJ databases">
        <authorList>
            <person name="Alvarez-Ponce D."/>
            <person name="Weitzman C.L."/>
            <person name="Tillett R.L."/>
            <person name="Sandmeier F.C."/>
            <person name="Tracy C.R."/>
        </authorList>
    </citation>
    <scope>NUCLEOTIDE SEQUENCE [LARGE SCALE GENOMIC DNA]</scope>
    <source>
        <strain evidence="12">723</strain>
    </source>
</reference>
<evidence type="ECO:0000256" key="8">
    <source>
        <dbReference type="HAMAP-Rule" id="MF_01895"/>
    </source>
</evidence>
<dbReference type="Pfam" id="PF00575">
    <property type="entry name" value="S1"/>
    <property type="match status" value="1"/>
</dbReference>
<keyword evidence="5 8" id="KW-0378">Hydrolase</keyword>
<dbReference type="SMART" id="SM00316">
    <property type="entry name" value="S1"/>
    <property type="match status" value="1"/>
</dbReference>
<dbReference type="OrthoDB" id="9764149at2"/>
<keyword evidence="4 8" id="KW-0540">Nuclease</keyword>
<evidence type="ECO:0000256" key="7">
    <source>
        <dbReference type="ARBA" id="ARBA00022884"/>
    </source>
</evidence>
<dbReference type="Pfam" id="PF00773">
    <property type="entry name" value="RNB"/>
    <property type="match status" value="1"/>
</dbReference>
<dbReference type="GO" id="GO:0006402">
    <property type="term" value="P:mRNA catabolic process"/>
    <property type="evidence" value="ECO:0007669"/>
    <property type="project" value="TreeGrafter"/>
</dbReference>
<evidence type="ECO:0000256" key="6">
    <source>
        <dbReference type="ARBA" id="ARBA00022839"/>
    </source>
</evidence>
<comment type="similarity">
    <text evidence="8">Belongs to the RNR ribonuclease family. RNase R subfamily.</text>
</comment>
<evidence type="ECO:0000313" key="11">
    <source>
        <dbReference type="EMBL" id="PAK21349.1"/>
    </source>
</evidence>
<dbReference type="AlphaFoldDB" id="A0A269TIQ0"/>
<dbReference type="PANTHER" id="PTHR23355">
    <property type="entry name" value="RIBONUCLEASE"/>
    <property type="match status" value="1"/>
</dbReference>
<dbReference type="NCBIfam" id="TIGR00358">
    <property type="entry name" value="3_prime_RNase"/>
    <property type="match status" value="1"/>
</dbReference>
<name>A0A269TIQ0_9BACT</name>
<feature type="compositionally biased region" description="Basic and acidic residues" evidence="9">
    <location>
        <begin position="954"/>
        <end position="978"/>
    </location>
</feature>
<evidence type="ECO:0000259" key="10">
    <source>
        <dbReference type="PROSITE" id="PS50126"/>
    </source>
</evidence>
<feature type="compositionally biased region" description="Polar residues" evidence="9">
    <location>
        <begin position="927"/>
        <end position="937"/>
    </location>
</feature>
<keyword evidence="3 8" id="KW-0963">Cytoplasm</keyword>
<feature type="compositionally biased region" description="Basic and acidic residues" evidence="9">
    <location>
        <begin position="868"/>
        <end position="894"/>
    </location>
</feature>
<dbReference type="SUPFAM" id="SSF50249">
    <property type="entry name" value="Nucleic acid-binding proteins"/>
    <property type="match status" value="3"/>
</dbReference>
<feature type="compositionally biased region" description="Polar residues" evidence="9">
    <location>
        <begin position="858"/>
        <end position="867"/>
    </location>
</feature>
<feature type="compositionally biased region" description="Basic and acidic residues" evidence="9">
    <location>
        <begin position="744"/>
        <end position="776"/>
    </location>
</feature>